<feature type="compositionally biased region" description="Low complexity" evidence="1">
    <location>
        <begin position="49"/>
        <end position="69"/>
    </location>
</feature>
<protein>
    <recommendedName>
        <fullName evidence="2">Apple domain-containing protein</fullName>
    </recommendedName>
</protein>
<feature type="compositionally biased region" description="Low complexity" evidence="1">
    <location>
        <begin position="106"/>
        <end position="144"/>
    </location>
</feature>
<organism evidence="3">
    <name type="scientific">Eutreptiella gymnastica</name>
    <dbReference type="NCBI Taxonomy" id="73025"/>
    <lineage>
        <taxon>Eukaryota</taxon>
        <taxon>Discoba</taxon>
        <taxon>Euglenozoa</taxon>
        <taxon>Euglenida</taxon>
        <taxon>Spirocuta</taxon>
        <taxon>Euglenophyceae</taxon>
        <taxon>Eutreptiales</taxon>
        <taxon>Eutreptiaceae</taxon>
        <taxon>Eutreptiella</taxon>
    </lineage>
</organism>
<gene>
    <name evidence="3" type="ORF">EGYM00163_LOCUS29558</name>
</gene>
<feature type="compositionally biased region" description="Pro residues" evidence="1">
    <location>
        <begin position="70"/>
        <end position="105"/>
    </location>
</feature>
<accession>A0A7S4FXH2</accession>
<proteinExistence type="predicted"/>
<dbReference type="Pfam" id="PF00024">
    <property type="entry name" value="PAN_1"/>
    <property type="match status" value="1"/>
</dbReference>
<feature type="compositionally biased region" description="Polar residues" evidence="1">
    <location>
        <begin position="39"/>
        <end position="48"/>
    </location>
</feature>
<feature type="domain" description="Apple" evidence="2">
    <location>
        <begin position="176"/>
        <end position="222"/>
    </location>
</feature>
<dbReference type="AlphaFoldDB" id="A0A7S4FXH2"/>
<reference evidence="3" key="1">
    <citation type="submission" date="2021-01" db="EMBL/GenBank/DDBJ databases">
        <authorList>
            <person name="Corre E."/>
            <person name="Pelletier E."/>
            <person name="Niang G."/>
            <person name="Scheremetjew M."/>
            <person name="Finn R."/>
            <person name="Kale V."/>
            <person name="Holt S."/>
            <person name="Cochrane G."/>
            <person name="Meng A."/>
            <person name="Brown T."/>
            <person name="Cohen L."/>
        </authorList>
    </citation>
    <scope>NUCLEOTIDE SEQUENCE</scope>
    <source>
        <strain evidence="3">CCMP1594</strain>
    </source>
</reference>
<evidence type="ECO:0000259" key="2">
    <source>
        <dbReference type="Pfam" id="PF00024"/>
    </source>
</evidence>
<sequence length="303" mass="31377">MSCLARKTPGKHRKAEIERILNKIGGVAAVESLLNDYHSLNGSQFAGNSTAPPTAAAATSSPQPMQTPSTAPPAAPAPSTTPTPSASPDPSAAPVPSTTPAPSKAPAPSAAPAHTGTGTHVAQTPATAAPATHTAQATAAPVTQNAEATTAPIWVPINETRACEKNSNGISRDGYMKNVSSLDACKAQCAARSDCVAVDYFTTTNWCNFYQKACNSPTDSHEGASSYRIQVPAATVAPASTSPKSQCPAPKPKFVFQCTSNNDAGCASLQTQFDECVRTGQCTVTIETENYGEFRLLHSFEQL</sequence>
<evidence type="ECO:0000256" key="1">
    <source>
        <dbReference type="SAM" id="MobiDB-lite"/>
    </source>
</evidence>
<evidence type="ECO:0000313" key="3">
    <source>
        <dbReference type="EMBL" id="CAE0818390.1"/>
    </source>
</evidence>
<feature type="region of interest" description="Disordered" evidence="1">
    <location>
        <begin position="39"/>
        <end position="144"/>
    </location>
</feature>
<dbReference type="Gene3D" id="3.50.4.10">
    <property type="entry name" value="Hepatocyte Growth Factor"/>
    <property type="match status" value="1"/>
</dbReference>
<name>A0A7S4FXH2_9EUGL</name>
<dbReference type="InterPro" id="IPR003609">
    <property type="entry name" value="Pan_app"/>
</dbReference>
<dbReference type="EMBL" id="HBJA01084867">
    <property type="protein sequence ID" value="CAE0818390.1"/>
    <property type="molecule type" value="Transcribed_RNA"/>
</dbReference>